<dbReference type="AlphaFoldDB" id="A0A0F9ML29"/>
<organism evidence="2">
    <name type="scientific">marine sediment metagenome</name>
    <dbReference type="NCBI Taxonomy" id="412755"/>
    <lineage>
        <taxon>unclassified sequences</taxon>
        <taxon>metagenomes</taxon>
        <taxon>ecological metagenomes</taxon>
    </lineage>
</organism>
<feature type="compositionally biased region" description="Basic and acidic residues" evidence="1">
    <location>
        <begin position="201"/>
        <end position="215"/>
    </location>
</feature>
<comment type="caution">
    <text evidence="2">The sequence shown here is derived from an EMBL/GenBank/DDBJ whole genome shotgun (WGS) entry which is preliminary data.</text>
</comment>
<gene>
    <name evidence="2" type="ORF">LCGC14_1369210</name>
</gene>
<reference evidence="2" key="1">
    <citation type="journal article" date="2015" name="Nature">
        <title>Complex archaea that bridge the gap between prokaryotes and eukaryotes.</title>
        <authorList>
            <person name="Spang A."/>
            <person name="Saw J.H."/>
            <person name="Jorgensen S.L."/>
            <person name="Zaremba-Niedzwiedzka K."/>
            <person name="Martijn J."/>
            <person name="Lind A.E."/>
            <person name="van Eijk R."/>
            <person name="Schleper C."/>
            <person name="Guy L."/>
            <person name="Ettema T.J."/>
        </authorList>
    </citation>
    <scope>NUCLEOTIDE SEQUENCE</scope>
</reference>
<dbReference type="EMBL" id="LAZR01008630">
    <property type="protein sequence ID" value="KKM77520.1"/>
    <property type="molecule type" value="Genomic_DNA"/>
</dbReference>
<name>A0A0F9ML29_9ZZZZ</name>
<evidence type="ECO:0000256" key="1">
    <source>
        <dbReference type="SAM" id="MobiDB-lite"/>
    </source>
</evidence>
<accession>A0A0F9ML29</accession>
<sequence>MNELVPKELTKGALTGNNFSDVAASLAADYLSRLQMFGSKSDACAEGKIGIGRYGIVRDDTIVDLGIEIEAVIISWRPKALQLEGFVTSFEPESDLYKKIKELSTVKDSGCMHGPEFLLWIPDQDQFVTYHMSSKTARRESKKMEPLIGKAATFRCHLIDPPNSRFKWHGPVVTGCSTPLGVPPVEEIQEQVERFQNPPKQEVELAKDDDSGREV</sequence>
<feature type="region of interest" description="Disordered" evidence="1">
    <location>
        <begin position="192"/>
        <end position="215"/>
    </location>
</feature>
<proteinExistence type="predicted"/>
<protein>
    <submittedName>
        <fullName evidence="2">Uncharacterized protein</fullName>
    </submittedName>
</protein>
<evidence type="ECO:0000313" key="2">
    <source>
        <dbReference type="EMBL" id="KKM77520.1"/>
    </source>
</evidence>